<evidence type="ECO:0000313" key="1">
    <source>
        <dbReference type="EMBL" id="GFG58242.1"/>
    </source>
</evidence>
<comment type="caution">
    <text evidence="1">The sequence shown here is derived from an EMBL/GenBank/DDBJ whole genome shotgun (WGS) entry which is preliminary data.</text>
</comment>
<name>A0A7I9WKF4_9MYCO</name>
<keyword evidence="2" id="KW-1185">Reference proteome</keyword>
<gene>
    <name evidence="1" type="ORF">MMUR_23780</name>
</gene>
<organism evidence="1 2">
    <name type="scientific">Mycolicibacterium murale</name>
    <dbReference type="NCBI Taxonomy" id="182220"/>
    <lineage>
        <taxon>Bacteria</taxon>
        <taxon>Bacillati</taxon>
        <taxon>Actinomycetota</taxon>
        <taxon>Actinomycetes</taxon>
        <taxon>Mycobacteriales</taxon>
        <taxon>Mycobacteriaceae</taxon>
        <taxon>Mycolicibacterium</taxon>
    </lineage>
</organism>
<sequence>MSATVQVAFDVRAREFICECSACGWVGRTTRLEVIAVPLAEHIKGCDGTRRMRMQRAYDADAFDRTRRHELRARSAQPESKSE</sequence>
<dbReference type="EMBL" id="BLKT01000003">
    <property type="protein sequence ID" value="GFG58242.1"/>
    <property type="molecule type" value="Genomic_DNA"/>
</dbReference>
<accession>A0A7I9WKF4</accession>
<evidence type="ECO:0000313" key="2">
    <source>
        <dbReference type="Proteomes" id="UP000465241"/>
    </source>
</evidence>
<dbReference type="AlphaFoldDB" id="A0A7I9WKF4"/>
<proteinExistence type="predicted"/>
<protein>
    <submittedName>
        <fullName evidence="1">Uncharacterized protein</fullName>
    </submittedName>
</protein>
<dbReference type="Proteomes" id="UP000465241">
    <property type="component" value="Unassembled WGS sequence"/>
</dbReference>
<reference evidence="1 2" key="1">
    <citation type="journal article" date="2019" name="Emerg. Microbes Infect.">
        <title>Comprehensive subspecies identification of 175 nontuberculous mycobacteria species based on 7547 genomic profiles.</title>
        <authorList>
            <person name="Matsumoto Y."/>
            <person name="Kinjo T."/>
            <person name="Motooka D."/>
            <person name="Nabeya D."/>
            <person name="Jung N."/>
            <person name="Uechi K."/>
            <person name="Horii T."/>
            <person name="Iida T."/>
            <person name="Fujita J."/>
            <person name="Nakamura S."/>
        </authorList>
    </citation>
    <scope>NUCLEOTIDE SEQUENCE [LARGE SCALE GENOMIC DNA]</scope>
    <source>
        <strain evidence="1 2">JCM 13392</strain>
    </source>
</reference>